<evidence type="ECO:0000256" key="1">
    <source>
        <dbReference type="SAM" id="MobiDB-lite"/>
    </source>
</evidence>
<dbReference type="Proteomes" id="UP000827284">
    <property type="component" value="Unassembled WGS sequence"/>
</dbReference>
<feature type="compositionally biased region" description="Basic and acidic residues" evidence="1">
    <location>
        <begin position="1067"/>
        <end position="1076"/>
    </location>
</feature>
<reference evidence="2" key="1">
    <citation type="submission" date="2021-11" db="EMBL/GenBank/DDBJ databases">
        <authorList>
            <person name="Herlambang A."/>
            <person name="Guo Y."/>
            <person name="Takashima Y."/>
            <person name="Nishizawa T."/>
        </authorList>
    </citation>
    <scope>NUCLEOTIDE SEQUENCE</scope>
    <source>
        <strain evidence="2">E1425</strain>
    </source>
</reference>
<comment type="caution">
    <text evidence="2">The sequence shown here is derived from an EMBL/GenBank/DDBJ whole genome shotgun (WGS) entry which is preliminary data.</text>
</comment>
<feature type="region of interest" description="Disordered" evidence="1">
    <location>
        <begin position="1421"/>
        <end position="1484"/>
    </location>
</feature>
<feature type="region of interest" description="Disordered" evidence="1">
    <location>
        <begin position="1048"/>
        <end position="1088"/>
    </location>
</feature>
<dbReference type="OrthoDB" id="3056903at2759"/>
<feature type="compositionally biased region" description="Polar residues" evidence="1">
    <location>
        <begin position="1456"/>
        <end position="1474"/>
    </location>
</feature>
<organism evidence="2 3">
    <name type="scientific">Entomortierella parvispora</name>
    <dbReference type="NCBI Taxonomy" id="205924"/>
    <lineage>
        <taxon>Eukaryota</taxon>
        <taxon>Fungi</taxon>
        <taxon>Fungi incertae sedis</taxon>
        <taxon>Mucoromycota</taxon>
        <taxon>Mortierellomycotina</taxon>
        <taxon>Mortierellomycetes</taxon>
        <taxon>Mortierellales</taxon>
        <taxon>Mortierellaceae</taxon>
        <taxon>Entomortierella</taxon>
    </lineage>
</organism>
<feature type="compositionally biased region" description="Polar residues" evidence="1">
    <location>
        <begin position="1434"/>
        <end position="1447"/>
    </location>
</feature>
<keyword evidence="3" id="KW-1185">Reference proteome</keyword>
<feature type="region of interest" description="Disordered" evidence="1">
    <location>
        <begin position="987"/>
        <end position="1012"/>
    </location>
</feature>
<evidence type="ECO:0000313" key="3">
    <source>
        <dbReference type="Proteomes" id="UP000827284"/>
    </source>
</evidence>
<accession>A0A9P3HFI5</accession>
<evidence type="ECO:0000313" key="2">
    <source>
        <dbReference type="EMBL" id="GJJ75407.1"/>
    </source>
</evidence>
<feature type="compositionally biased region" description="Low complexity" evidence="1">
    <location>
        <begin position="474"/>
        <end position="486"/>
    </location>
</feature>
<gene>
    <name evidence="2" type="ORF">EMPS_07765</name>
</gene>
<dbReference type="EMBL" id="BQFW01000011">
    <property type="protein sequence ID" value="GJJ75407.1"/>
    <property type="molecule type" value="Genomic_DNA"/>
</dbReference>
<feature type="region of interest" description="Disordered" evidence="1">
    <location>
        <begin position="463"/>
        <end position="490"/>
    </location>
</feature>
<name>A0A9P3HFI5_9FUNG</name>
<feature type="region of interest" description="Disordered" evidence="1">
    <location>
        <begin position="56"/>
        <end position="85"/>
    </location>
</feature>
<reference evidence="2" key="2">
    <citation type="journal article" date="2022" name="Microbiol. Resour. Announc.">
        <title>Whole-Genome Sequence of Entomortierella parvispora E1425, a Mucoromycotan Fungus Associated with Burkholderiaceae-Related Endosymbiotic Bacteria.</title>
        <authorList>
            <person name="Herlambang A."/>
            <person name="Guo Y."/>
            <person name="Takashima Y."/>
            <person name="Narisawa K."/>
            <person name="Ohta H."/>
            <person name="Nishizawa T."/>
        </authorList>
    </citation>
    <scope>NUCLEOTIDE SEQUENCE</scope>
    <source>
        <strain evidence="2">E1425</strain>
    </source>
</reference>
<feature type="compositionally biased region" description="Basic and acidic residues" evidence="1">
    <location>
        <begin position="987"/>
        <end position="1004"/>
    </location>
</feature>
<proteinExistence type="predicted"/>
<sequence>MLTSNTHSNTPSFTMSRNPLYSIEDMDLALRVASMVKDAKINPDKLRELPPLINRIADQGGDRESKRAPSPSPLGRSPQKPRTAKRARRLLALPPSISTSEEEFLSWANPNRRLSAPSSSSSEGFPEFASKEETCVKHQDVITIESDDESPDSKVCREKDGSRLSYREAAAFRKTDAVTLLADREISNTSTKLTLTTTRSGHGLVAKFSKRLSPSPVAAPATLAKTGACVSAPSIARSISPSIARSISPVARSVSPFSTPSALDKTVNTAPVVPTPPIAAPVVPTPPIAAPVVPTPLIAAPVAPALRVVASVKPATCTKFAIDTASTPAAKPMTLHPNGLRRSYSGPLPVSRPVSGPFIGPIAKLPVAGPLDGRRFAGHPFAGPYVGHPDAGPYAGLAGPFAGHLAGVSFAGHPVADPFVCYYPGSRHEVRKPCSSSNNPIVIPDDLPTISVRLGMLHVGATPADEQKLKSSREAASSENSRGSLESSDEFPNGNIKFKRNVQDYDTILLARSVGWATQVYRRNIKSDGSMIKIHKKCLGILRCPAPDCRWVRRPKVNGPVDYVTGETRIDMSDTPESQFCAIHERELEHLPCTAVLDLVEEGGCIKFTHRGYHTHQAPIPKRASQDALNYLETIVSTAPESRPKHLLHKTELRDPISRKYMVYRNLSYVRHLRNKIIHKNRSANDLGSLAALEEVVGSCFVVSSSISSFDGHISIVIDFIREHAQTLDSSLSTDSIHDIVTDDHYADICVTVTSAFSDFVDRTVPITMTIHLGKTSEHYKKHFLAVFDVLNYRDWDDFDENFPGMTCDFADAERIGFKDAVLERFDIAPEDFVLERYFGYCIVHYERSVVRIRKNGAIIPPGKEMDFYVDAMMLASSSVTRFEFDNMVAGLLERFPKIRRWLDFYLHQDRSKIIFPALRDVAAKETISKDTNAQESLGGDFKLFVKRTHPTCSIIQGVSAIVRYQESFMEDFEFVCQGGVLRYKDSRKENPTQRSRSSREGAKNRRKTAGMKLRAQHDSFVPRKPLVNVKYTNDGRAPDTTKALLDEETNTKAKGAKRKRVIGPRDTGRDTEGRGAGRPRGSRNVLPSIRSVGDIDWDTFGIPWRRQEPVANRFTFENSCPVDTTLMAWFLLSKHSGATLPSAVARSNAGQTLLRVMEEIRATRYDYARELWCTEAMELAGDQHHDLFKSLEEVFLDILPGLTRFETVRTTECTRLECPQRIEMFTPRAVVMSACARITQSSFDQSWTRQTEFTCSTKVDVSSGGDSEMIGEDTRVESLINVDGGLEFWHACAGERKSTGPITLTTHPYMLVLDFLQSAYEVNGEAGPCIPPAFLTMNLKDYKRAAIMYSNGTHFCCTVFAGTVAFVYDGARRGRLIRNVPIKSVTHPPGYRIIHVWYIIERPDPEEDLSLIAKDVVSMGSSNGSPTADAESHSTSTVDRSDTNPCKESAKPQKGSPSVSANGKAKSTASSETKVIGTRRSQRGEVTLPPFQDTLKTRRSKKTYYPAGLSVCSVSKKGKRPVCGACKEELERDSRRFVFTTISGDDIKRVDNVSYHFNHSCMAALPVGHHAEAQDALESEL</sequence>
<protein>
    <submittedName>
        <fullName evidence="2">Uncharacterized protein</fullName>
    </submittedName>
</protein>